<dbReference type="Proteomes" id="UP000800096">
    <property type="component" value="Unassembled WGS sequence"/>
</dbReference>
<organism evidence="2 3">
    <name type="scientific">Ampelomyces quisqualis</name>
    <name type="common">Powdery mildew agent</name>
    <dbReference type="NCBI Taxonomy" id="50730"/>
    <lineage>
        <taxon>Eukaryota</taxon>
        <taxon>Fungi</taxon>
        <taxon>Dikarya</taxon>
        <taxon>Ascomycota</taxon>
        <taxon>Pezizomycotina</taxon>
        <taxon>Dothideomycetes</taxon>
        <taxon>Pleosporomycetidae</taxon>
        <taxon>Pleosporales</taxon>
        <taxon>Pleosporineae</taxon>
        <taxon>Phaeosphaeriaceae</taxon>
        <taxon>Ampelomyces</taxon>
    </lineage>
</organism>
<feature type="compositionally biased region" description="Polar residues" evidence="1">
    <location>
        <begin position="7"/>
        <end position="22"/>
    </location>
</feature>
<dbReference type="EMBL" id="ML979133">
    <property type="protein sequence ID" value="KAF1919989.1"/>
    <property type="molecule type" value="Genomic_DNA"/>
</dbReference>
<dbReference type="AlphaFoldDB" id="A0A6A5QXI3"/>
<accession>A0A6A5QXI3</accession>
<evidence type="ECO:0000313" key="3">
    <source>
        <dbReference type="Proteomes" id="UP000800096"/>
    </source>
</evidence>
<protein>
    <submittedName>
        <fullName evidence="2">Uncharacterized protein</fullName>
    </submittedName>
</protein>
<keyword evidence="3" id="KW-1185">Reference proteome</keyword>
<gene>
    <name evidence="2" type="ORF">BDU57DRAFT_157378</name>
</gene>
<proteinExistence type="predicted"/>
<name>A0A6A5QXI3_AMPQU</name>
<evidence type="ECO:0000313" key="2">
    <source>
        <dbReference type="EMBL" id="KAF1919989.1"/>
    </source>
</evidence>
<evidence type="ECO:0000256" key="1">
    <source>
        <dbReference type="SAM" id="MobiDB-lite"/>
    </source>
</evidence>
<reference evidence="2" key="1">
    <citation type="journal article" date="2020" name="Stud. Mycol.">
        <title>101 Dothideomycetes genomes: a test case for predicting lifestyles and emergence of pathogens.</title>
        <authorList>
            <person name="Haridas S."/>
            <person name="Albert R."/>
            <person name="Binder M."/>
            <person name="Bloem J."/>
            <person name="Labutti K."/>
            <person name="Salamov A."/>
            <person name="Andreopoulos B."/>
            <person name="Baker S."/>
            <person name="Barry K."/>
            <person name="Bills G."/>
            <person name="Bluhm B."/>
            <person name="Cannon C."/>
            <person name="Castanera R."/>
            <person name="Culley D."/>
            <person name="Daum C."/>
            <person name="Ezra D."/>
            <person name="Gonzalez J."/>
            <person name="Henrissat B."/>
            <person name="Kuo A."/>
            <person name="Liang C."/>
            <person name="Lipzen A."/>
            <person name="Lutzoni F."/>
            <person name="Magnuson J."/>
            <person name="Mondo S."/>
            <person name="Nolan M."/>
            <person name="Ohm R."/>
            <person name="Pangilinan J."/>
            <person name="Park H.-J."/>
            <person name="Ramirez L."/>
            <person name="Alfaro M."/>
            <person name="Sun H."/>
            <person name="Tritt A."/>
            <person name="Yoshinaga Y."/>
            <person name="Zwiers L.-H."/>
            <person name="Turgeon B."/>
            <person name="Goodwin S."/>
            <person name="Spatafora J."/>
            <person name="Crous P."/>
            <person name="Grigoriev I."/>
        </authorList>
    </citation>
    <scope>NUCLEOTIDE SEQUENCE</scope>
    <source>
        <strain evidence="2">HMLAC05119</strain>
    </source>
</reference>
<feature type="region of interest" description="Disordered" evidence="1">
    <location>
        <begin position="1"/>
        <end position="22"/>
    </location>
</feature>
<sequence>MSHVEGTRQTNNPFASASQTQNVVHQGAATSFPANPNLMTRRTSASRSCLLKTALARSFISQSPCRPLQIRTCACPWSCEETQSCSHVSLH</sequence>